<dbReference type="EMBL" id="CP036274">
    <property type="protein sequence ID" value="QDU27713.1"/>
    <property type="molecule type" value="Genomic_DNA"/>
</dbReference>
<evidence type="ECO:0000313" key="1">
    <source>
        <dbReference type="EMBL" id="QDU27713.1"/>
    </source>
</evidence>
<protein>
    <submittedName>
        <fullName evidence="1">Neutral/alkaline non-lysosomal ceramidase</fullName>
    </submittedName>
</protein>
<dbReference type="AlphaFoldDB" id="A0A517YBT1"/>
<dbReference type="Proteomes" id="UP000315017">
    <property type="component" value="Chromosome"/>
</dbReference>
<proteinExistence type="predicted"/>
<dbReference type="KEGG" id="aagg:ETAA8_28020"/>
<dbReference type="RefSeq" id="WP_145088796.1">
    <property type="nucleotide sequence ID" value="NZ_CP036274.1"/>
</dbReference>
<sequence length="451" mass="50308">MFQAGVARREITPFWGVELTGWGYYIERRWRQIADPLFATALVMTDGEQTVVLITLDLMLIDEAFTRRTRELITGATGIPGSAIMLTCSHSHNAPAAGGLRGVGECHPLYEHLASQQAATAAILAWKSLEPARVAHAQVDVPGISFNRTRPAGVVDSQLTLLRINRVTQPGHTLAMVANYGAHPTLTTQWQPWSVSRDIPGVVCDGIEAAFPGSTALYVQGACGDANFLREYISPDRYREPAEKLIAEACDALRAAHDCEQPTVAAAQATVELPTRRWTREEIEADRREAERRMADDDIRGWRETIGRSMTNRPDDMVRRHDGDERKAVRAMCRFHLEWTELMLQDWETRPEVLPTEVQALRVGELYLVANSSEFFSPFAIEIRQRAEVPALMFACYANGRIGYLPDAHDIVAKSYAGYQSPKYCNQFPFTADSGPVMCNAMLSVIQRVKS</sequence>
<name>A0A517YBT1_9BACT</name>
<gene>
    <name evidence="1" type="ORF">ETAA8_28020</name>
</gene>
<keyword evidence="2" id="KW-1185">Reference proteome</keyword>
<organism evidence="1 2">
    <name type="scientific">Anatilimnocola aggregata</name>
    <dbReference type="NCBI Taxonomy" id="2528021"/>
    <lineage>
        <taxon>Bacteria</taxon>
        <taxon>Pseudomonadati</taxon>
        <taxon>Planctomycetota</taxon>
        <taxon>Planctomycetia</taxon>
        <taxon>Pirellulales</taxon>
        <taxon>Pirellulaceae</taxon>
        <taxon>Anatilimnocola</taxon>
    </lineage>
</organism>
<dbReference type="OrthoDB" id="337762at2"/>
<evidence type="ECO:0000313" key="2">
    <source>
        <dbReference type="Proteomes" id="UP000315017"/>
    </source>
</evidence>
<reference evidence="1 2" key="1">
    <citation type="submission" date="2019-02" db="EMBL/GenBank/DDBJ databases">
        <title>Deep-cultivation of Planctomycetes and their phenomic and genomic characterization uncovers novel biology.</title>
        <authorList>
            <person name="Wiegand S."/>
            <person name="Jogler M."/>
            <person name="Boedeker C."/>
            <person name="Pinto D."/>
            <person name="Vollmers J."/>
            <person name="Rivas-Marin E."/>
            <person name="Kohn T."/>
            <person name="Peeters S.H."/>
            <person name="Heuer A."/>
            <person name="Rast P."/>
            <person name="Oberbeckmann S."/>
            <person name="Bunk B."/>
            <person name="Jeske O."/>
            <person name="Meyerdierks A."/>
            <person name="Storesund J.E."/>
            <person name="Kallscheuer N."/>
            <person name="Luecker S."/>
            <person name="Lage O.M."/>
            <person name="Pohl T."/>
            <person name="Merkel B.J."/>
            <person name="Hornburger P."/>
            <person name="Mueller R.-W."/>
            <person name="Bruemmer F."/>
            <person name="Labrenz M."/>
            <person name="Spormann A.M."/>
            <person name="Op den Camp H."/>
            <person name="Overmann J."/>
            <person name="Amann R."/>
            <person name="Jetten M.S.M."/>
            <person name="Mascher T."/>
            <person name="Medema M.H."/>
            <person name="Devos D.P."/>
            <person name="Kaster A.-K."/>
            <person name="Ovreas L."/>
            <person name="Rohde M."/>
            <person name="Galperin M.Y."/>
            <person name="Jogler C."/>
        </authorList>
    </citation>
    <scope>NUCLEOTIDE SEQUENCE [LARGE SCALE GENOMIC DNA]</scope>
    <source>
        <strain evidence="1 2">ETA_A8</strain>
    </source>
</reference>
<accession>A0A517YBT1</accession>